<dbReference type="RefSeq" id="WP_377281613.1">
    <property type="nucleotide sequence ID" value="NZ_JBHRSI010000004.1"/>
</dbReference>
<reference evidence="4" key="1">
    <citation type="journal article" date="2019" name="Int. J. Syst. Evol. Microbiol.">
        <title>The Global Catalogue of Microorganisms (GCM) 10K type strain sequencing project: providing services to taxonomists for standard genome sequencing and annotation.</title>
        <authorList>
            <consortium name="The Broad Institute Genomics Platform"/>
            <consortium name="The Broad Institute Genome Sequencing Center for Infectious Disease"/>
            <person name="Wu L."/>
            <person name="Ma J."/>
        </authorList>
    </citation>
    <scope>NUCLEOTIDE SEQUENCE [LARGE SCALE GENOMIC DNA]</scope>
    <source>
        <strain evidence="4">DFY28</strain>
    </source>
</reference>
<dbReference type="Proteomes" id="UP001597237">
    <property type="component" value="Unassembled WGS sequence"/>
</dbReference>
<sequence>MGKPLSFWTMAAYGLGSASNGIKNRSFSAFLLLFYNQVMGLPPAAVGALMMIALAVDGLIDPAVGIASDHTRSRLGRRHPYMYASALPYGGLFCLLWTPPAGLSPSLLLIYLAVCLFGVRFFDTFFEVPASALAPEMTDDYDARTRLISFRYFFTFVGGLVLSLVAYRVFLRDTPAHPNGLFNPAGYAGYGLCAGLAIAAVILVSSWGTQHLIPRLYRPPAERLSASAFFRGVFGTLASRSLWVTAAAGVFASTAAGFSSGLSMYFHVYFWELTSAQLAWLVTAGFVASLAGVFCGPPVLKLFGKRRGAILALLAIMLVNITPVTLRLLDLLPPNGTPIVLAILIADTFLAGALNLVLSIAITAMIADLAEDAELRTGRRSEGLLVSADNFVKKTTAGMGIFSSSLVLAFVSFPEKARPGEVPAEVLRTLGLVFVPTLAVLYLAAVASVWFYGVSRQSHADNVARLKANRAAGGP</sequence>
<dbReference type="EMBL" id="JBHUEY010000006">
    <property type="protein sequence ID" value="MFD1785553.1"/>
    <property type="molecule type" value="Genomic_DNA"/>
</dbReference>
<dbReference type="PANTHER" id="PTHR11328:SF24">
    <property type="entry name" value="MAJOR FACILITATOR SUPERFAMILY (MFS) PROFILE DOMAIN-CONTAINING PROTEIN"/>
    <property type="match status" value="1"/>
</dbReference>
<keyword evidence="4" id="KW-1185">Reference proteome</keyword>
<feature type="transmembrane region" description="Helical" evidence="2">
    <location>
        <begin position="187"/>
        <end position="208"/>
    </location>
</feature>
<proteinExistence type="inferred from homology"/>
<organism evidence="3 4">
    <name type="scientific">Phenylobacterium terrae</name>
    <dbReference type="NCBI Taxonomy" id="2665495"/>
    <lineage>
        <taxon>Bacteria</taxon>
        <taxon>Pseudomonadati</taxon>
        <taxon>Pseudomonadota</taxon>
        <taxon>Alphaproteobacteria</taxon>
        <taxon>Caulobacterales</taxon>
        <taxon>Caulobacteraceae</taxon>
        <taxon>Phenylobacterium</taxon>
    </lineage>
</organism>
<evidence type="ECO:0000256" key="1">
    <source>
        <dbReference type="ARBA" id="ARBA00009617"/>
    </source>
</evidence>
<feature type="transmembrane region" description="Helical" evidence="2">
    <location>
        <begin position="147"/>
        <end position="167"/>
    </location>
</feature>
<feature type="transmembrane region" description="Helical" evidence="2">
    <location>
        <begin position="278"/>
        <end position="296"/>
    </location>
</feature>
<accession>A0ABW4N623</accession>
<protein>
    <submittedName>
        <fullName evidence="3">MFS transporter</fullName>
    </submittedName>
</protein>
<keyword evidence="2" id="KW-0812">Transmembrane</keyword>
<comment type="caution">
    <text evidence="3">The sequence shown here is derived from an EMBL/GenBank/DDBJ whole genome shotgun (WGS) entry which is preliminary data.</text>
</comment>
<name>A0ABW4N623_9CAUL</name>
<keyword evidence="2" id="KW-1133">Transmembrane helix</keyword>
<dbReference type="SUPFAM" id="SSF103473">
    <property type="entry name" value="MFS general substrate transporter"/>
    <property type="match status" value="1"/>
</dbReference>
<evidence type="ECO:0000256" key="2">
    <source>
        <dbReference type="SAM" id="Phobius"/>
    </source>
</evidence>
<feature type="transmembrane region" description="Helical" evidence="2">
    <location>
        <begin position="341"/>
        <end position="370"/>
    </location>
</feature>
<dbReference type="PANTHER" id="PTHR11328">
    <property type="entry name" value="MAJOR FACILITATOR SUPERFAMILY DOMAIN-CONTAINING PROTEIN"/>
    <property type="match status" value="1"/>
</dbReference>
<feature type="transmembrane region" description="Helical" evidence="2">
    <location>
        <begin position="433"/>
        <end position="452"/>
    </location>
</feature>
<feature type="transmembrane region" description="Helical" evidence="2">
    <location>
        <begin position="308"/>
        <end position="329"/>
    </location>
</feature>
<evidence type="ECO:0000313" key="4">
    <source>
        <dbReference type="Proteomes" id="UP001597237"/>
    </source>
</evidence>
<dbReference type="InterPro" id="IPR039672">
    <property type="entry name" value="MFS_2"/>
</dbReference>
<evidence type="ECO:0000313" key="3">
    <source>
        <dbReference type="EMBL" id="MFD1785553.1"/>
    </source>
</evidence>
<dbReference type="InterPro" id="IPR036259">
    <property type="entry name" value="MFS_trans_sf"/>
</dbReference>
<feature type="transmembrane region" description="Helical" evidence="2">
    <location>
        <begin position="42"/>
        <end position="60"/>
    </location>
</feature>
<feature type="transmembrane region" description="Helical" evidence="2">
    <location>
        <begin position="81"/>
        <end position="100"/>
    </location>
</feature>
<comment type="similarity">
    <text evidence="1">Belongs to the sodium:galactoside symporter (TC 2.A.2) family.</text>
</comment>
<feature type="transmembrane region" description="Helical" evidence="2">
    <location>
        <begin position="106"/>
        <end position="126"/>
    </location>
</feature>
<keyword evidence="2" id="KW-0472">Membrane</keyword>
<feature type="transmembrane region" description="Helical" evidence="2">
    <location>
        <begin position="241"/>
        <end position="266"/>
    </location>
</feature>
<feature type="transmembrane region" description="Helical" evidence="2">
    <location>
        <begin position="391"/>
        <end position="413"/>
    </location>
</feature>
<gene>
    <name evidence="3" type="ORF">ACFSC0_19300</name>
</gene>
<dbReference type="Gene3D" id="1.20.1250.20">
    <property type="entry name" value="MFS general substrate transporter like domains"/>
    <property type="match status" value="1"/>
</dbReference>
<dbReference type="Pfam" id="PF13347">
    <property type="entry name" value="MFS_2"/>
    <property type="match status" value="1"/>
</dbReference>